<feature type="domain" description="F5/8 type C" evidence="21">
    <location>
        <begin position="314"/>
        <end position="503"/>
    </location>
</feature>
<keyword evidence="5" id="KW-0358">Heparin-binding</keyword>
<evidence type="ECO:0000256" key="6">
    <source>
        <dbReference type="ARBA" id="ARBA00022692"/>
    </source>
</evidence>
<comment type="caution">
    <text evidence="17">Lacks conserved residue(s) required for the propagation of feature annotation.</text>
</comment>
<dbReference type="GO" id="GO:0008201">
    <property type="term" value="F:heparin binding"/>
    <property type="evidence" value="ECO:0007669"/>
    <property type="project" value="UniProtKB-KW"/>
</dbReference>
<dbReference type="KEGG" id="tng:GSTEN00015213G001"/>
<keyword evidence="6 19" id="KW-0812">Transmembrane</keyword>
<evidence type="ECO:0000256" key="16">
    <source>
        <dbReference type="ARBA" id="ARBA00023207"/>
    </source>
</evidence>
<comment type="caution">
    <text evidence="23">The sequence shown here is derived from an EMBL/GenBank/DDBJ whole genome shotgun (WGS) entry which is preliminary data.</text>
</comment>
<evidence type="ECO:0000256" key="1">
    <source>
        <dbReference type="ARBA" id="ARBA00004479"/>
    </source>
</evidence>
<evidence type="ECO:0000256" key="14">
    <source>
        <dbReference type="ARBA" id="ARBA00023157"/>
    </source>
</evidence>
<dbReference type="GO" id="GO:0005886">
    <property type="term" value="C:plasma membrane"/>
    <property type="evidence" value="ECO:0007669"/>
    <property type="project" value="TreeGrafter"/>
</dbReference>
<evidence type="ECO:0000256" key="17">
    <source>
        <dbReference type="PROSITE-ProRule" id="PRU00059"/>
    </source>
</evidence>
<dbReference type="PROSITE" id="PS50022">
    <property type="entry name" value="FA58C_3"/>
    <property type="match status" value="2"/>
</dbReference>
<dbReference type="SUPFAM" id="SSF49899">
    <property type="entry name" value="Concanavalin A-like lectins/glucanases"/>
    <property type="match status" value="1"/>
</dbReference>
<dbReference type="InterPro" id="IPR035914">
    <property type="entry name" value="Sperma_CUB_dom_sf"/>
</dbReference>
<gene>
    <name evidence="23" type="ORF">GSTENG00015213001</name>
</gene>
<dbReference type="GO" id="GO:0002040">
    <property type="term" value="P:sprouting angiogenesis"/>
    <property type="evidence" value="ECO:0007669"/>
    <property type="project" value="TreeGrafter"/>
</dbReference>
<feature type="domain" description="MAM" evidence="22">
    <location>
        <begin position="736"/>
        <end position="934"/>
    </location>
</feature>
<protein>
    <submittedName>
        <fullName evidence="23">(spotted green pufferfish) hypothetical protein</fullName>
    </submittedName>
</protein>
<dbReference type="Pfam" id="PF11980">
    <property type="entry name" value="DUF3481"/>
    <property type="match status" value="1"/>
</dbReference>
<dbReference type="GO" id="GO:0005021">
    <property type="term" value="F:vascular endothelial growth factor receptor activity"/>
    <property type="evidence" value="ECO:0007669"/>
    <property type="project" value="TreeGrafter"/>
</dbReference>
<dbReference type="SMART" id="SM00137">
    <property type="entry name" value="MAM"/>
    <property type="match status" value="1"/>
</dbReference>
<dbReference type="AlphaFoldDB" id="Q4SNM4"/>
<dbReference type="InterPro" id="IPR000998">
    <property type="entry name" value="MAM_dom"/>
</dbReference>
<dbReference type="GO" id="GO:0051491">
    <property type="term" value="P:positive regulation of filopodium assembly"/>
    <property type="evidence" value="ECO:0007669"/>
    <property type="project" value="TreeGrafter"/>
</dbReference>
<feature type="compositionally biased region" description="Basic and acidic residues" evidence="18">
    <location>
        <begin position="947"/>
        <end position="956"/>
    </location>
</feature>
<keyword evidence="12 19" id="KW-1133">Transmembrane helix</keyword>
<dbReference type="GO" id="GO:0010595">
    <property type="term" value="P:positive regulation of endothelial cell migration"/>
    <property type="evidence" value="ECO:0007669"/>
    <property type="project" value="TreeGrafter"/>
</dbReference>
<dbReference type="SUPFAM" id="SSF49785">
    <property type="entry name" value="Galactose-binding domain-like"/>
    <property type="match status" value="2"/>
</dbReference>
<evidence type="ECO:0000256" key="18">
    <source>
        <dbReference type="SAM" id="MobiDB-lite"/>
    </source>
</evidence>
<dbReference type="PANTHER" id="PTHR46806">
    <property type="entry name" value="F5/8 TYPE C DOMAIN-CONTAINING PROTEIN"/>
    <property type="match status" value="1"/>
</dbReference>
<dbReference type="SMART" id="SM00231">
    <property type="entry name" value="FA58C"/>
    <property type="match status" value="2"/>
</dbReference>
<reference evidence="23" key="2">
    <citation type="submission" date="2004-02" db="EMBL/GenBank/DDBJ databases">
        <authorList>
            <consortium name="Genoscope"/>
            <consortium name="Whitehead Institute Centre for Genome Research"/>
        </authorList>
    </citation>
    <scope>NUCLEOTIDE SEQUENCE</scope>
</reference>
<dbReference type="GO" id="GO:0030947">
    <property type="term" value="P:regulation of vascular endothelial growth factor receptor signaling pathway"/>
    <property type="evidence" value="ECO:0007669"/>
    <property type="project" value="TreeGrafter"/>
</dbReference>
<dbReference type="CDD" id="cd00041">
    <property type="entry name" value="CUB"/>
    <property type="match status" value="2"/>
</dbReference>
<evidence type="ECO:0000259" key="22">
    <source>
        <dbReference type="PROSITE" id="PS50060"/>
    </source>
</evidence>
<keyword evidence="10" id="KW-0524">Neurogenesis</keyword>
<evidence type="ECO:0000256" key="15">
    <source>
        <dbReference type="ARBA" id="ARBA00023180"/>
    </source>
</evidence>
<dbReference type="SUPFAM" id="SSF49854">
    <property type="entry name" value="Spermadhesin, CUB domain"/>
    <property type="match status" value="2"/>
</dbReference>
<dbReference type="SMART" id="SM00042">
    <property type="entry name" value="CUB"/>
    <property type="match status" value="2"/>
</dbReference>
<dbReference type="PROSITE" id="PS01286">
    <property type="entry name" value="FA58C_2"/>
    <property type="match status" value="1"/>
</dbReference>
<keyword evidence="4" id="KW-0037">Angiogenesis</keyword>
<evidence type="ECO:0000256" key="11">
    <source>
        <dbReference type="ARBA" id="ARBA00022974"/>
    </source>
</evidence>
<comment type="subcellular location">
    <subcellularLocation>
        <location evidence="1">Membrane</location>
        <topology evidence="1">Single-pass type I membrane protein</topology>
    </subcellularLocation>
</comment>
<dbReference type="GO" id="GO:0030424">
    <property type="term" value="C:axon"/>
    <property type="evidence" value="ECO:0007669"/>
    <property type="project" value="TreeGrafter"/>
</dbReference>
<keyword evidence="15" id="KW-0325">Glycoprotein</keyword>
<dbReference type="CDD" id="cd00057">
    <property type="entry name" value="FA58C"/>
    <property type="match status" value="2"/>
</dbReference>
<sequence>DKCGGEIEIHDADYLTSPGYPGAYPPSQQCVWVITAPEPGQKILINFNPHFDLEDRDCKFRSQSVGTLSEQLASGLVEGTWTLVSPRLPAEQQEAAFLNPCGRSLHQHRPLPAWRGSAWYDYVEVYNGGDERAPMLGKFCGKIAPSPIISTGGQLLIKFVSDYETHGAGFSVRYEVFKTGPECSTNFTAPRGVIKTPGFPEKYPNNLECTFMIFAPQMSEILLEFQSFDMESDPTPPSGAVCRYDWLEIWDGFPAVGPHIGRYCGLASPGRVTSYTGILSMTITTDNAIAREGFSASYTIRERSLPHEDQEFICMEPLGMESGQISAQQIKASSQYNSNWSPERSRLNYHENGWTPSDDTVREWIQEGRPLLHLENTFTPSEVDLGFLRFVTAIGTQGAISKETKKHYFVRSYRVDVSSTGEDWVTVKDNSKQKVTFAPQTGGQVGAPLHLGPPPPPQIFQGNHNPTDVAVAFLPKQTLARYVRIRPLTWEQGICMRFEIYGCRTSDYPCSGMLGMVSGQISDAQISVSSSADRGWVAENARLLTGRTGWTGQQAKQPFRNEWIQVDLGQEKMLSGVMIQGGKHRDKNVFVKKFRVGHSLDGEDWAMVREDNGTRPKVGVRHGRRVVAVFELLQRLRFCSSDILGEPEPRHAGAAADLITTAPPTTAAASTLPVTTYGVTTAAPTAVPTTPAVTDCEDGHLGCGGETEAPYDYDATTGGAAVTEPNLDFIPAYIWFACNFDFSSYCGWTAEPGKGATWLIHPGGASAGHRGPTFNHTGGRGNFVYVQLSKREPPGGTGEDEDGDKVARLASVPIPAPDSHLCMSFWYHMLGEHAGALHVNLRTEAEGTQVLWTVRGHQGSQWKEGRVLLPPAKVSYQVRQAAATAAAAAFPESDRGVAPPQVILEGVADKRSPAHIAVDNIQIMDGLADDECTDPRAPTPPPSFVPRKREWTPRSESRRLTEPVFLSVSAAMDSLSQDTSELSGPGNMLKTLDPILITIIAMSALGVVLGAVCGVVLYCACSQGSMSDRNLSALENYNFELVDGVKLKKDKMNGQTNYSEA</sequence>
<dbReference type="GO" id="GO:0009611">
    <property type="term" value="P:response to wounding"/>
    <property type="evidence" value="ECO:0007669"/>
    <property type="project" value="TreeGrafter"/>
</dbReference>
<keyword evidence="14 17" id="KW-1015">Disulfide bond</keyword>
<dbReference type="GO" id="GO:0001755">
    <property type="term" value="P:neural crest cell migration"/>
    <property type="evidence" value="ECO:0007669"/>
    <property type="project" value="TreeGrafter"/>
</dbReference>
<dbReference type="GO" id="GO:0005925">
    <property type="term" value="C:focal adhesion"/>
    <property type="evidence" value="ECO:0007669"/>
    <property type="project" value="TreeGrafter"/>
</dbReference>
<dbReference type="GO" id="GO:0038085">
    <property type="term" value="F:vascular endothelial growth factor binding"/>
    <property type="evidence" value="ECO:0007669"/>
    <property type="project" value="TreeGrafter"/>
</dbReference>
<accession>Q4SNM4</accession>
<keyword evidence="13 19" id="KW-0472">Membrane</keyword>
<dbReference type="PROSITE" id="PS01180">
    <property type="entry name" value="CUB"/>
    <property type="match status" value="2"/>
</dbReference>
<dbReference type="Gene3D" id="2.60.120.200">
    <property type="match status" value="1"/>
</dbReference>
<evidence type="ECO:0000256" key="3">
    <source>
        <dbReference type="ARBA" id="ARBA00022473"/>
    </source>
</evidence>
<dbReference type="PROSITE" id="PS01285">
    <property type="entry name" value="FA58C_1"/>
    <property type="match status" value="1"/>
</dbReference>
<dbReference type="EMBL" id="CAAE01014542">
    <property type="protein sequence ID" value="CAF97758.1"/>
    <property type="molecule type" value="Genomic_DNA"/>
</dbReference>
<dbReference type="Pfam" id="PF00629">
    <property type="entry name" value="MAM"/>
    <property type="match status" value="1"/>
</dbReference>
<evidence type="ECO:0000256" key="8">
    <source>
        <dbReference type="ARBA" id="ARBA00022737"/>
    </source>
</evidence>
<evidence type="ECO:0000256" key="9">
    <source>
        <dbReference type="ARBA" id="ARBA00022782"/>
    </source>
</evidence>
<keyword evidence="9" id="KW-0221">Differentiation</keyword>
<evidence type="ECO:0000256" key="7">
    <source>
        <dbReference type="ARBA" id="ARBA00022729"/>
    </source>
</evidence>
<dbReference type="Pfam" id="PF00754">
    <property type="entry name" value="F5_F8_type_C"/>
    <property type="match status" value="2"/>
</dbReference>
<dbReference type="PROSITE" id="PS50060">
    <property type="entry name" value="MAM_2"/>
    <property type="match status" value="1"/>
</dbReference>
<keyword evidence="3" id="KW-0217">Developmental protein</keyword>
<evidence type="ECO:0000256" key="19">
    <source>
        <dbReference type="SAM" id="Phobius"/>
    </source>
</evidence>
<evidence type="ECO:0000256" key="10">
    <source>
        <dbReference type="ARBA" id="ARBA00022902"/>
    </source>
</evidence>
<evidence type="ECO:0000256" key="2">
    <source>
        <dbReference type="ARBA" id="ARBA00006078"/>
    </source>
</evidence>
<keyword evidence="16" id="KW-0357">Heparan sulfate</keyword>
<evidence type="ECO:0000256" key="4">
    <source>
        <dbReference type="ARBA" id="ARBA00022657"/>
    </source>
</evidence>
<keyword evidence="11" id="KW-0654">Proteoglycan</keyword>
<dbReference type="FunFam" id="2.60.120.290:FF:000003">
    <property type="entry name" value="Neuropilin"/>
    <property type="match status" value="1"/>
</dbReference>
<dbReference type="Pfam" id="PF00431">
    <property type="entry name" value="CUB"/>
    <property type="match status" value="3"/>
</dbReference>
<name>Q4SNM4_TETNG</name>
<dbReference type="PANTHER" id="PTHR46806:SF4">
    <property type="entry name" value="NEUROPILIN-1"/>
    <property type="match status" value="1"/>
</dbReference>
<feature type="disulfide bond" evidence="17">
    <location>
        <begin position="3"/>
        <end position="30"/>
    </location>
</feature>
<evidence type="ECO:0000259" key="21">
    <source>
        <dbReference type="PROSITE" id="PS50022"/>
    </source>
</evidence>
<organism evidence="23">
    <name type="scientific">Tetraodon nigroviridis</name>
    <name type="common">Spotted green pufferfish</name>
    <name type="synonym">Chelonodon nigroviridis</name>
    <dbReference type="NCBI Taxonomy" id="99883"/>
    <lineage>
        <taxon>Eukaryota</taxon>
        <taxon>Metazoa</taxon>
        <taxon>Chordata</taxon>
        <taxon>Craniata</taxon>
        <taxon>Vertebrata</taxon>
        <taxon>Euteleostomi</taxon>
        <taxon>Actinopterygii</taxon>
        <taxon>Neopterygii</taxon>
        <taxon>Teleostei</taxon>
        <taxon>Neoteleostei</taxon>
        <taxon>Acanthomorphata</taxon>
        <taxon>Eupercaria</taxon>
        <taxon>Tetraodontiformes</taxon>
        <taxon>Tetradontoidea</taxon>
        <taxon>Tetraodontidae</taxon>
        <taxon>Tetraodon</taxon>
    </lineage>
</organism>
<feature type="non-terminal residue" evidence="23">
    <location>
        <position position="1061"/>
    </location>
</feature>
<feature type="transmembrane region" description="Helical" evidence="19">
    <location>
        <begin position="995"/>
        <end position="1020"/>
    </location>
</feature>
<dbReference type="GO" id="GO:0017154">
    <property type="term" value="F:semaphorin receptor activity"/>
    <property type="evidence" value="ECO:0007669"/>
    <property type="project" value="TreeGrafter"/>
</dbReference>
<keyword evidence="7" id="KW-0732">Signal</keyword>
<feature type="domain" description="F5/8 type C" evidence="21">
    <location>
        <begin position="510"/>
        <end position="611"/>
    </location>
</feature>
<evidence type="ECO:0000259" key="20">
    <source>
        <dbReference type="PROSITE" id="PS01180"/>
    </source>
</evidence>
<feature type="non-terminal residue" evidence="23">
    <location>
        <position position="1"/>
    </location>
</feature>
<keyword evidence="8" id="KW-0677">Repeat</keyword>
<dbReference type="Gene3D" id="2.60.120.260">
    <property type="entry name" value="Galactose-binding domain-like"/>
    <property type="match status" value="2"/>
</dbReference>
<feature type="domain" description="CUB" evidence="20">
    <location>
        <begin position="3"/>
        <end position="177"/>
    </location>
</feature>
<dbReference type="InterPro" id="IPR022579">
    <property type="entry name" value="Neuropilin_C"/>
</dbReference>
<dbReference type="InterPro" id="IPR000859">
    <property type="entry name" value="CUB_dom"/>
</dbReference>
<dbReference type="InterPro" id="IPR000421">
    <property type="entry name" value="FA58C"/>
</dbReference>
<dbReference type="GO" id="GO:0048010">
    <property type="term" value="P:vascular endothelial growth factor receptor signaling pathway"/>
    <property type="evidence" value="ECO:0007669"/>
    <property type="project" value="TreeGrafter"/>
</dbReference>
<dbReference type="CDD" id="cd06263">
    <property type="entry name" value="MAM"/>
    <property type="match status" value="1"/>
</dbReference>
<dbReference type="InterPro" id="IPR008979">
    <property type="entry name" value="Galactose-bd-like_sf"/>
</dbReference>
<evidence type="ECO:0000256" key="5">
    <source>
        <dbReference type="ARBA" id="ARBA00022674"/>
    </source>
</evidence>
<proteinExistence type="inferred from homology"/>
<feature type="domain" description="CUB" evidence="20">
    <location>
        <begin position="183"/>
        <end position="301"/>
    </location>
</feature>
<dbReference type="GO" id="GO:0007411">
    <property type="term" value="P:axon guidance"/>
    <property type="evidence" value="ECO:0007669"/>
    <property type="project" value="TreeGrafter"/>
</dbReference>
<feature type="region of interest" description="Disordered" evidence="18">
    <location>
        <begin position="930"/>
        <end position="956"/>
    </location>
</feature>
<dbReference type="InterPro" id="IPR050633">
    <property type="entry name" value="Neuropilin_MCO_CoagFactor"/>
</dbReference>
<dbReference type="OrthoDB" id="6155811at2759"/>
<evidence type="ECO:0000313" key="23">
    <source>
        <dbReference type="EMBL" id="CAF97758.1"/>
    </source>
</evidence>
<dbReference type="InterPro" id="IPR013320">
    <property type="entry name" value="ConA-like_dom_sf"/>
</dbReference>
<comment type="similarity">
    <text evidence="2">Belongs to the neuropilin family.</text>
</comment>
<evidence type="ECO:0000256" key="13">
    <source>
        <dbReference type="ARBA" id="ARBA00023136"/>
    </source>
</evidence>
<dbReference type="Gene3D" id="2.60.120.290">
    <property type="entry name" value="Spermadhesin, CUB domain"/>
    <property type="match status" value="3"/>
</dbReference>
<dbReference type="GO" id="GO:0001570">
    <property type="term" value="P:vasculogenesis"/>
    <property type="evidence" value="ECO:0007669"/>
    <property type="project" value="TreeGrafter"/>
</dbReference>
<reference evidence="23" key="1">
    <citation type="journal article" date="2004" name="Nature">
        <title>Genome duplication in the teleost fish Tetraodon nigroviridis reveals the early vertebrate proto-karyotype.</title>
        <authorList>
            <person name="Jaillon O."/>
            <person name="Aury J.-M."/>
            <person name="Brunet F."/>
            <person name="Petit J.-L."/>
            <person name="Stange-Thomann N."/>
            <person name="Mauceli E."/>
            <person name="Bouneau L."/>
            <person name="Fischer C."/>
            <person name="Ozouf-Costaz C."/>
            <person name="Bernot A."/>
            <person name="Nicaud S."/>
            <person name="Jaffe D."/>
            <person name="Fisher S."/>
            <person name="Lutfalla G."/>
            <person name="Dossat C."/>
            <person name="Segurens B."/>
            <person name="Dasilva C."/>
            <person name="Salanoubat M."/>
            <person name="Levy M."/>
            <person name="Boudet N."/>
            <person name="Castellano S."/>
            <person name="Anthouard V."/>
            <person name="Jubin C."/>
            <person name="Castelli V."/>
            <person name="Katinka M."/>
            <person name="Vacherie B."/>
            <person name="Biemont C."/>
            <person name="Skalli Z."/>
            <person name="Cattolico L."/>
            <person name="Poulain J."/>
            <person name="De Berardinis V."/>
            <person name="Cruaud C."/>
            <person name="Duprat S."/>
            <person name="Brottier P."/>
            <person name="Coutanceau J.-P."/>
            <person name="Gouzy J."/>
            <person name="Parra G."/>
            <person name="Lardier G."/>
            <person name="Chapple C."/>
            <person name="McKernan K.J."/>
            <person name="McEwan P."/>
            <person name="Bosak S."/>
            <person name="Kellis M."/>
            <person name="Volff J.-N."/>
            <person name="Guigo R."/>
            <person name="Zody M.C."/>
            <person name="Mesirov J."/>
            <person name="Lindblad-Toh K."/>
            <person name="Birren B."/>
            <person name="Nusbaum C."/>
            <person name="Kahn D."/>
            <person name="Robinson-Rechavi M."/>
            <person name="Laudet V."/>
            <person name="Schachter V."/>
            <person name="Quetier F."/>
            <person name="Saurin W."/>
            <person name="Scarpelli C."/>
            <person name="Wincker P."/>
            <person name="Lander E.S."/>
            <person name="Weissenbach J."/>
            <person name="Roest Crollius H."/>
        </authorList>
    </citation>
    <scope>NUCLEOTIDE SEQUENCE [LARGE SCALE GENOMIC DNA]</scope>
</reference>
<evidence type="ECO:0000256" key="12">
    <source>
        <dbReference type="ARBA" id="ARBA00022989"/>
    </source>
</evidence>